<evidence type="ECO:0008006" key="3">
    <source>
        <dbReference type="Google" id="ProtNLM"/>
    </source>
</evidence>
<proteinExistence type="predicted"/>
<keyword evidence="2" id="KW-1185">Reference proteome</keyword>
<dbReference type="SUPFAM" id="SSF52047">
    <property type="entry name" value="RNI-like"/>
    <property type="match status" value="1"/>
</dbReference>
<dbReference type="EMBL" id="QKYT01000542">
    <property type="protein sequence ID" value="RIA83783.1"/>
    <property type="molecule type" value="Genomic_DNA"/>
</dbReference>
<gene>
    <name evidence="1" type="ORF">C1645_860272</name>
</gene>
<dbReference type="AlphaFoldDB" id="A0A397SBW2"/>
<reference evidence="1 2" key="1">
    <citation type="submission" date="2018-06" db="EMBL/GenBank/DDBJ databases">
        <title>Comparative genomics reveals the genomic features of Rhizophagus irregularis, R. cerebriforme, R. diaphanum and Gigaspora rosea, and their symbiotic lifestyle signature.</title>
        <authorList>
            <person name="Morin E."/>
            <person name="San Clemente H."/>
            <person name="Chen E.C.H."/>
            <person name="De La Providencia I."/>
            <person name="Hainaut M."/>
            <person name="Kuo A."/>
            <person name="Kohler A."/>
            <person name="Murat C."/>
            <person name="Tang N."/>
            <person name="Roy S."/>
            <person name="Loubradou J."/>
            <person name="Henrissat B."/>
            <person name="Grigoriev I.V."/>
            <person name="Corradi N."/>
            <person name="Roux C."/>
            <person name="Martin F.M."/>
        </authorList>
    </citation>
    <scope>NUCLEOTIDE SEQUENCE [LARGE SCALE GENOMIC DNA]</scope>
    <source>
        <strain evidence="1 2">DAOM 227022</strain>
    </source>
</reference>
<name>A0A397SBW2_9GLOM</name>
<dbReference type="Gene3D" id="3.80.10.10">
    <property type="entry name" value="Ribonuclease Inhibitor"/>
    <property type="match status" value="1"/>
</dbReference>
<dbReference type="InterPro" id="IPR032675">
    <property type="entry name" value="LRR_dom_sf"/>
</dbReference>
<dbReference type="Proteomes" id="UP000265703">
    <property type="component" value="Unassembled WGS sequence"/>
</dbReference>
<comment type="caution">
    <text evidence="1">The sequence shown here is derived from an EMBL/GenBank/DDBJ whole genome shotgun (WGS) entry which is preliminary data.</text>
</comment>
<evidence type="ECO:0000313" key="1">
    <source>
        <dbReference type="EMBL" id="RIA83783.1"/>
    </source>
</evidence>
<sequence>MSYNDSNELKELISLQNDLKELKLSASDEDDWTDIIPTLTKHSNTLTKLHLDSAYNENLPVSFISLFSNLQKIKFSYISCSLYFGKQFEDFEKLQYTIFPKLQYLNIPTYCTKLEYIMKFLENNGKYLKKFYIEEGDRVLNLSIAKFCPNLKKLFTLFGNSELETLITILNNCQNLESIKIWCGVTYWLKEKEVLEVITKFSPKNFCELKICNFSDSKLLPEDLESFFISWKNRASLTLIIVKYHHIIGLEENKENMEIIKKYKNLGIIKKFETRNQRRQN</sequence>
<evidence type="ECO:0000313" key="2">
    <source>
        <dbReference type="Proteomes" id="UP000265703"/>
    </source>
</evidence>
<protein>
    <recommendedName>
        <fullName evidence="3">F-box domain-containing protein</fullName>
    </recommendedName>
</protein>
<accession>A0A397SBW2</accession>
<dbReference type="STRING" id="658196.A0A397SBW2"/>
<organism evidence="1 2">
    <name type="scientific">Glomus cerebriforme</name>
    <dbReference type="NCBI Taxonomy" id="658196"/>
    <lineage>
        <taxon>Eukaryota</taxon>
        <taxon>Fungi</taxon>
        <taxon>Fungi incertae sedis</taxon>
        <taxon>Mucoromycota</taxon>
        <taxon>Glomeromycotina</taxon>
        <taxon>Glomeromycetes</taxon>
        <taxon>Glomerales</taxon>
        <taxon>Glomeraceae</taxon>
        <taxon>Glomus</taxon>
    </lineage>
</organism>